<evidence type="ECO:0000256" key="1">
    <source>
        <dbReference type="SAM" id="MobiDB-lite"/>
    </source>
</evidence>
<dbReference type="EMBL" id="CADCVG010000101">
    <property type="protein sequence ID" value="CAA9461169.1"/>
    <property type="molecule type" value="Genomic_DNA"/>
</dbReference>
<gene>
    <name evidence="2" type="ORF">AVDCRST_MAG14-2471</name>
</gene>
<name>A0A6J4R158_9ACTN</name>
<accession>A0A6J4R158</accession>
<feature type="region of interest" description="Disordered" evidence="1">
    <location>
        <begin position="40"/>
        <end position="66"/>
    </location>
</feature>
<evidence type="ECO:0000313" key="2">
    <source>
        <dbReference type="EMBL" id="CAA9461169.1"/>
    </source>
</evidence>
<sequence length="66" mass="6866">GRGCVGHVLVPSGAGATARAVGLGPPDACLRASRRRLGRYRQSNSGPSVWGDRLGQRDPDAYMGAM</sequence>
<feature type="non-terminal residue" evidence="2">
    <location>
        <position position="1"/>
    </location>
</feature>
<protein>
    <submittedName>
        <fullName evidence="2">Uncharacterized protein</fullName>
    </submittedName>
</protein>
<feature type="non-terminal residue" evidence="2">
    <location>
        <position position="66"/>
    </location>
</feature>
<dbReference type="AlphaFoldDB" id="A0A6J4R158"/>
<organism evidence="2">
    <name type="scientific">uncultured Rubrobacteraceae bacterium</name>
    <dbReference type="NCBI Taxonomy" id="349277"/>
    <lineage>
        <taxon>Bacteria</taxon>
        <taxon>Bacillati</taxon>
        <taxon>Actinomycetota</taxon>
        <taxon>Rubrobacteria</taxon>
        <taxon>Rubrobacterales</taxon>
        <taxon>Rubrobacteraceae</taxon>
        <taxon>environmental samples</taxon>
    </lineage>
</organism>
<proteinExistence type="predicted"/>
<reference evidence="2" key="1">
    <citation type="submission" date="2020-02" db="EMBL/GenBank/DDBJ databases">
        <authorList>
            <person name="Meier V. D."/>
        </authorList>
    </citation>
    <scope>NUCLEOTIDE SEQUENCE</scope>
    <source>
        <strain evidence="2">AVDCRST_MAG14</strain>
    </source>
</reference>